<evidence type="ECO:0000313" key="2">
    <source>
        <dbReference type="Proteomes" id="UP000503349"/>
    </source>
</evidence>
<sequence>MAEIRDWQSFTRENTKQMGSTAQNVAARGAAAAVLHHCHRIISATVKPCNLEQFVRAQSPIYIHTVIGEVWYDVQVKHTTTPTCPAVPSAHNNCSQSPDYQHLLSHLLHFLPYCASYLATGVSNDGTLRPSGHHGPMSSDLFWEQHWTRNVKRTDCNRGQQSREFADVNDFADPYDELLIGPLSTHVVAAAVSQSRSIVDKVTSEVEYHTIISYNDIKKLIYTLRSASQPKKAEGRGGLTETKAEKLSHVGELQVFITCSLETCGSRYTGQTALELILADSETDSGRGRRGCLRV</sequence>
<organism evidence="1 2">
    <name type="scientific">Channa argus</name>
    <name type="common">Northern snakehead</name>
    <name type="synonym">Ophicephalus argus</name>
    <dbReference type="NCBI Taxonomy" id="215402"/>
    <lineage>
        <taxon>Eukaryota</taxon>
        <taxon>Metazoa</taxon>
        <taxon>Chordata</taxon>
        <taxon>Craniata</taxon>
        <taxon>Vertebrata</taxon>
        <taxon>Euteleostomi</taxon>
        <taxon>Actinopterygii</taxon>
        <taxon>Neopterygii</taxon>
        <taxon>Teleostei</taxon>
        <taxon>Neoteleostei</taxon>
        <taxon>Acanthomorphata</taxon>
        <taxon>Anabantaria</taxon>
        <taxon>Anabantiformes</taxon>
        <taxon>Channoidei</taxon>
        <taxon>Channidae</taxon>
        <taxon>Channa</taxon>
    </lineage>
</organism>
<name>A0A6G1PC73_CHAAH</name>
<reference evidence="1 2" key="1">
    <citation type="submission" date="2019-02" db="EMBL/GenBank/DDBJ databases">
        <title>Opniocepnalus argus genome.</title>
        <authorList>
            <person name="Zhou C."/>
            <person name="Xiao S."/>
        </authorList>
    </citation>
    <scope>NUCLEOTIDE SEQUENCE [LARGE SCALE GENOMIC DNA]</scope>
    <source>
        <strain evidence="1">OARG1902GOOAL</strain>
        <tissue evidence="1">Muscle</tissue>
    </source>
</reference>
<gene>
    <name evidence="1" type="ORF">EXN66_Car003514</name>
</gene>
<dbReference type="AlphaFoldDB" id="A0A6G1PC73"/>
<protein>
    <submittedName>
        <fullName evidence="1">Uncharacterized protein</fullName>
    </submittedName>
</protein>
<keyword evidence="2" id="KW-1185">Reference proteome</keyword>
<evidence type="ECO:0000313" key="1">
    <source>
        <dbReference type="EMBL" id="KAF3687842.1"/>
    </source>
</evidence>
<dbReference type="Proteomes" id="UP000503349">
    <property type="component" value="Chromosome 3"/>
</dbReference>
<proteinExistence type="predicted"/>
<accession>A0A6G1PC73</accession>
<reference evidence="2" key="2">
    <citation type="submission" date="2019-02" db="EMBL/GenBank/DDBJ databases">
        <title>Opniocepnalus argus Var Kimnra genome.</title>
        <authorList>
            <person name="Zhou C."/>
            <person name="Xiao S."/>
        </authorList>
    </citation>
    <scope>NUCLEOTIDE SEQUENCE [LARGE SCALE GENOMIC DNA]</scope>
</reference>
<dbReference type="EMBL" id="CM015714">
    <property type="protein sequence ID" value="KAF3687842.1"/>
    <property type="molecule type" value="Genomic_DNA"/>
</dbReference>